<evidence type="ECO:0000313" key="3">
    <source>
        <dbReference type="Proteomes" id="UP000529637"/>
    </source>
</evidence>
<accession>A0A7Y6NSV8</accession>
<dbReference type="Pfam" id="PF03167">
    <property type="entry name" value="UDG"/>
    <property type="match status" value="1"/>
</dbReference>
<dbReference type="Gene3D" id="3.40.470.10">
    <property type="entry name" value="Uracil-DNA glycosylase-like domain"/>
    <property type="match status" value="1"/>
</dbReference>
<evidence type="ECO:0000259" key="1">
    <source>
        <dbReference type="Pfam" id="PF03167"/>
    </source>
</evidence>
<dbReference type="Proteomes" id="UP000529637">
    <property type="component" value="Unassembled WGS sequence"/>
</dbReference>
<sequence>MNAKRLVEALVGNLPTATPGLFNPWADVCADDLSTNGPDAKRARLEQHLDCEAEFILCGEAAGWQGMRHTGLAFTSERHVMQGTVPRLGGATARLTTRDKPFTEPSATLVWRSLHALGIADRVVMWNALPMHPFMVGAPRTNRTPTDTELAHGQRPLQALLAAYPRATVIAVGKKAAEQLTRLGVAPAAAIRHPANGGAVAFAQGMEGCVTARRAR</sequence>
<proteinExistence type="predicted"/>
<dbReference type="EMBL" id="JABWMJ010000015">
    <property type="protein sequence ID" value="NUZ08700.1"/>
    <property type="molecule type" value="Genomic_DNA"/>
</dbReference>
<feature type="domain" description="Uracil-DNA glycosylase-like" evidence="1">
    <location>
        <begin position="52"/>
        <end position="183"/>
    </location>
</feature>
<dbReference type="CDD" id="cd10035">
    <property type="entry name" value="UDG_like"/>
    <property type="match status" value="1"/>
</dbReference>
<keyword evidence="3" id="KW-1185">Reference proteome</keyword>
<gene>
    <name evidence="2" type="ORF">HQN59_23420</name>
</gene>
<protein>
    <submittedName>
        <fullName evidence="2">Uracil-DNA glycosylase</fullName>
    </submittedName>
</protein>
<dbReference type="AlphaFoldDB" id="A0A7Y6NSV8"/>
<dbReference type="SUPFAM" id="SSF52141">
    <property type="entry name" value="Uracil-DNA glycosylase-like"/>
    <property type="match status" value="1"/>
</dbReference>
<evidence type="ECO:0000313" key="2">
    <source>
        <dbReference type="EMBL" id="NUZ08700.1"/>
    </source>
</evidence>
<name>A0A7Y6NSV8_9BURK</name>
<dbReference type="RefSeq" id="WP_176071558.1">
    <property type="nucleotide sequence ID" value="NZ_JABWMJ010000015.1"/>
</dbReference>
<dbReference type="InterPro" id="IPR036895">
    <property type="entry name" value="Uracil-DNA_glycosylase-like_sf"/>
</dbReference>
<organism evidence="2 3">
    <name type="scientific">Piscinibacter koreensis</name>
    <dbReference type="NCBI Taxonomy" id="2742824"/>
    <lineage>
        <taxon>Bacteria</taxon>
        <taxon>Pseudomonadati</taxon>
        <taxon>Pseudomonadota</taxon>
        <taxon>Betaproteobacteria</taxon>
        <taxon>Burkholderiales</taxon>
        <taxon>Sphaerotilaceae</taxon>
        <taxon>Piscinibacter</taxon>
    </lineage>
</organism>
<reference evidence="2 3" key="1">
    <citation type="submission" date="2020-06" db="EMBL/GenBank/DDBJ databases">
        <title>Schlegella sp. ID0723 isolated from air conditioner.</title>
        <authorList>
            <person name="Kim D.Y."/>
            <person name="Kim D.-U."/>
        </authorList>
    </citation>
    <scope>NUCLEOTIDE SEQUENCE [LARGE SCALE GENOMIC DNA]</scope>
    <source>
        <strain evidence="2 3">ID0723</strain>
    </source>
</reference>
<comment type="caution">
    <text evidence="2">The sequence shown here is derived from an EMBL/GenBank/DDBJ whole genome shotgun (WGS) entry which is preliminary data.</text>
</comment>
<dbReference type="InterPro" id="IPR005122">
    <property type="entry name" value="Uracil-DNA_glycosylase-like"/>
</dbReference>